<evidence type="ECO:0000256" key="1">
    <source>
        <dbReference type="SAM" id="MobiDB-lite"/>
    </source>
</evidence>
<protein>
    <submittedName>
        <fullName evidence="2">Uncharacterized protein</fullName>
    </submittedName>
</protein>
<organism evidence="2 3">
    <name type="scientific">Stentor coeruleus</name>
    <dbReference type="NCBI Taxonomy" id="5963"/>
    <lineage>
        <taxon>Eukaryota</taxon>
        <taxon>Sar</taxon>
        <taxon>Alveolata</taxon>
        <taxon>Ciliophora</taxon>
        <taxon>Postciliodesmatophora</taxon>
        <taxon>Heterotrichea</taxon>
        <taxon>Heterotrichida</taxon>
        <taxon>Stentoridae</taxon>
        <taxon>Stentor</taxon>
    </lineage>
</organism>
<dbReference type="Proteomes" id="UP000187209">
    <property type="component" value="Unassembled WGS sequence"/>
</dbReference>
<evidence type="ECO:0000313" key="3">
    <source>
        <dbReference type="Proteomes" id="UP000187209"/>
    </source>
</evidence>
<gene>
    <name evidence="2" type="ORF">SteCoe_33880</name>
</gene>
<evidence type="ECO:0000313" key="2">
    <source>
        <dbReference type="EMBL" id="OMJ68618.1"/>
    </source>
</evidence>
<reference evidence="2 3" key="1">
    <citation type="submission" date="2016-11" db="EMBL/GenBank/DDBJ databases">
        <title>The macronuclear genome of Stentor coeruleus: a giant cell with tiny introns.</title>
        <authorList>
            <person name="Slabodnick M."/>
            <person name="Ruby J.G."/>
            <person name="Reiff S.B."/>
            <person name="Swart E.C."/>
            <person name="Gosai S."/>
            <person name="Prabakaran S."/>
            <person name="Witkowska E."/>
            <person name="Larue G.E."/>
            <person name="Fisher S."/>
            <person name="Freeman R.M."/>
            <person name="Gunawardena J."/>
            <person name="Chu W."/>
            <person name="Stover N.A."/>
            <person name="Gregory B.D."/>
            <person name="Nowacki M."/>
            <person name="Derisi J."/>
            <person name="Roy S.W."/>
            <person name="Marshall W.F."/>
            <person name="Sood P."/>
        </authorList>
    </citation>
    <scope>NUCLEOTIDE SEQUENCE [LARGE SCALE GENOMIC DNA]</scope>
    <source>
        <strain evidence="2">WM001</strain>
    </source>
</reference>
<accession>A0A1R2AVT1</accession>
<proteinExistence type="predicted"/>
<dbReference type="AlphaFoldDB" id="A0A1R2AVT1"/>
<comment type="caution">
    <text evidence="2">The sequence shown here is derived from an EMBL/GenBank/DDBJ whole genome shotgun (WGS) entry which is preliminary data.</text>
</comment>
<name>A0A1R2AVT1_9CILI</name>
<sequence length="67" mass="7365">MGNCKSNEEPCDEEVKSKTNQKLKSMAVLTFAGPNAMEVSATESYQPTFSDPVFFSPKSNQDLLTSE</sequence>
<keyword evidence="3" id="KW-1185">Reference proteome</keyword>
<feature type="region of interest" description="Disordered" evidence="1">
    <location>
        <begin position="1"/>
        <end position="22"/>
    </location>
</feature>
<dbReference type="EMBL" id="MPUH01001303">
    <property type="protein sequence ID" value="OMJ68618.1"/>
    <property type="molecule type" value="Genomic_DNA"/>
</dbReference>